<dbReference type="SMART" id="SM00089">
    <property type="entry name" value="PKD"/>
    <property type="match status" value="2"/>
</dbReference>
<evidence type="ECO:0000313" key="4">
    <source>
        <dbReference type="EMBL" id="MCU4726091.1"/>
    </source>
</evidence>
<dbReference type="RefSeq" id="WP_315907931.1">
    <property type="nucleotide sequence ID" value="NZ_JAOPKC010000002.1"/>
</dbReference>
<keyword evidence="5" id="KW-1185">Reference proteome</keyword>
<feature type="transmembrane region" description="Helical" evidence="1">
    <location>
        <begin position="332"/>
        <end position="349"/>
    </location>
</feature>
<dbReference type="AlphaFoldDB" id="A0AAE3LE83"/>
<accession>A0AAE3LE83</accession>
<dbReference type="InterPro" id="IPR012859">
    <property type="entry name" value="Pilin_N_archaeal"/>
</dbReference>
<keyword evidence="1" id="KW-0812">Transmembrane</keyword>
<dbReference type="EMBL" id="JAOPKC010000002">
    <property type="protein sequence ID" value="MCU4717164.1"/>
    <property type="molecule type" value="Genomic_DNA"/>
</dbReference>
<evidence type="ECO:0000313" key="3">
    <source>
        <dbReference type="EMBL" id="MCU4717164.1"/>
    </source>
</evidence>
<dbReference type="Gene3D" id="2.60.40.10">
    <property type="entry name" value="Immunoglobulins"/>
    <property type="match status" value="2"/>
</dbReference>
<organism evidence="4 6">
    <name type="scientific">Halapricum hydrolyticum</name>
    <dbReference type="NCBI Taxonomy" id="2979991"/>
    <lineage>
        <taxon>Archaea</taxon>
        <taxon>Methanobacteriati</taxon>
        <taxon>Methanobacteriota</taxon>
        <taxon>Stenosarchaea group</taxon>
        <taxon>Halobacteria</taxon>
        <taxon>Halobacteriales</taxon>
        <taxon>Haloarculaceae</taxon>
        <taxon>Halapricum</taxon>
    </lineage>
</organism>
<dbReference type="CDD" id="cd00146">
    <property type="entry name" value="PKD"/>
    <property type="match status" value="1"/>
</dbReference>
<dbReference type="PROSITE" id="PS50093">
    <property type="entry name" value="PKD"/>
    <property type="match status" value="1"/>
</dbReference>
<proteinExistence type="predicted"/>
<dbReference type="Proteomes" id="UP001209746">
    <property type="component" value="Unassembled WGS sequence"/>
</dbReference>
<dbReference type="Proteomes" id="UP001208186">
    <property type="component" value="Unassembled WGS sequence"/>
</dbReference>
<evidence type="ECO:0000313" key="6">
    <source>
        <dbReference type="Proteomes" id="UP001209746"/>
    </source>
</evidence>
<protein>
    <submittedName>
        <fullName evidence="4">PKD domain-containing protein</fullName>
    </submittedName>
</protein>
<feature type="transmembrane region" description="Helical" evidence="1">
    <location>
        <begin position="18"/>
        <end position="40"/>
    </location>
</feature>
<feature type="domain" description="PKD" evidence="2">
    <location>
        <begin position="154"/>
        <end position="236"/>
    </location>
</feature>
<name>A0AAE3LE83_9EURY</name>
<keyword evidence="1" id="KW-0472">Membrane</keyword>
<dbReference type="EMBL" id="JAOPKD010000002">
    <property type="protein sequence ID" value="MCU4726091.1"/>
    <property type="molecule type" value="Genomic_DNA"/>
</dbReference>
<dbReference type="InterPro" id="IPR000601">
    <property type="entry name" value="PKD_dom"/>
</dbReference>
<gene>
    <name evidence="4" type="ORF">OB914_03770</name>
    <name evidence="3" type="ORF">OB916_03695</name>
</gene>
<evidence type="ECO:0000259" key="2">
    <source>
        <dbReference type="PROSITE" id="PS50093"/>
    </source>
</evidence>
<dbReference type="Pfam" id="PF07790">
    <property type="entry name" value="Pilin_N"/>
    <property type="match status" value="1"/>
</dbReference>
<evidence type="ECO:0000256" key="1">
    <source>
        <dbReference type="SAM" id="Phobius"/>
    </source>
</evidence>
<dbReference type="InterPro" id="IPR035986">
    <property type="entry name" value="PKD_dom_sf"/>
</dbReference>
<sequence>MTAVDLPLWQTNRAQSEVVGVTLLVAVFTLLALLVSAVVIGNVSDQASEEPLTEFNATATADDFVLIHEGGDDLNAGDVTAILRQGDVERRHDLTSFNETRGRNGDRFSPGERWEMSNHTLTTGLARMLVVHEPSNAIVHDEQIVIPTAPNHEPVAVFEYSPEAPGTDESVTFNASDSSDIDGNISSYEWDFDGDGTYDATGETITYTYSDAGEYTATLVTDDNGVMNATSQTVTVYGPPVATFTTTRDGDQVIVNASESYDPDGGGLTYRWYVDGMFRPVLVEETTDQVTRLAIVSESGSSTIYLEAVDDEGQSDTATQTTPYQVEVQSPGFGAAALVVAVLVGGWITRRRRD</sequence>
<dbReference type="SUPFAM" id="SSF49299">
    <property type="entry name" value="PKD domain"/>
    <property type="match status" value="1"/>
</dbReference>
<dbReference type="InterPro" id="IPR013783">
    <property type="entry name" value="Ig-like_fold"/>
</dbReference>
<comment type="caution">
    <text evidence="4">The sequence shown here is derived from an EMBL/GenBank/DDBJ whole genome shotgun (WGS) entry which is preliminary data.</text>
</comment>
<reference evidence="4" key="1">
    <citation type="submission" date="2023-02" db="EMBL/GenBank/DDBJ databases">
        <title>Enrichment on poylsaccharides allowed isolation of novel metabolic and taxonomic groups of Haloarchaea.</title>
        <authorList>
            <person name="Sorokin D.Y."/>
            <person name="Elcheninov A.G."/>
            <person name="Khizhniak T.V."/>
            <person name="Kolganova T.V."/>
            <person name="Kublanov I.V."/>
        </authorList>
    </citation>
    <scope>NUCLEOTIDE SEQUENCE</scope>
    <source>
        <strain evidence="3 5">HArc-curdl5-1</strain>
        <strain evidence="4">HArc-curdl7</strain>
    </source>
</reference>
<dbReference type="InterPro" id="IPR022409">
    <property type="entry name" value="PKD/Chitinase_dom"/>
</dbReference>
<keyword evidence="1" id="KW-1133">Transmembrane helix</keyword>
<dbReference type="Pfam" id="PF18911">
    <property type="entry name" value="PKD_4"/>
    <property type="match status" value="1"/>
</dbReference>
<evidence type="ECO:0000313" key="5">
    <source>
        <dbReference type="Proteomes" id="UP001208186"/>
    </source>
</evidence>